<evidence type="ECO:0000256" key="3">
    <source>
        <dbReference type="ARBA" id="ARBA00022670"/>
    </source>
</evidence>
<keyword evidence="7" id="KW-1185">Reference proteome</keyword>
<keyword evidence="4" id="KW-0378">Hydrolase</keyword>
<dbReference type="InterPro" id="IPR001563">
    <property type="entry name" value="Peptidase_S10"/>
</dbReference>
<evidence type="ECO:0000256" key="2">
    <source>
        <dbReference type="ARBA" id="ARBA00022645"/>
    </source>
</evidence>
<dbReference type="EMBL" id="BKCP01006095">
    <property type="protein sequence ID" value="GER41420.1"/>
    <property type="molecule type" value="Genomic_DNA"/>
</dbReference>
<keyword evidence="3" id="KW-0645">Protease</keyword>
<proteinExistence type="inferred from homology"/>
<evidence type="ECO:0000256" key="5">
    <source>
        <dbReference type="ARBA" id="ARBA00023180"/>
    </source>
</evidence>
<sequence length="166" mass="19072">MYSLYTPVCVSDDNGNTISKPSGIPRFLTKNNYGRRRSLSGYDPCASMYTSVYLNRPDVQRALHANVTGLRYPWTLCSVVITKWNDHPFSILPILRQLIAARLRIWDWTPWYTNNQQVGGWTVEYDGLTFVSVRGAGHAVPTFKPRQALQLFQHFFNNQTLPSQPF</sequence>
<comment type="similarity">
    <text evidence="1">Belongs to the peptidase S10 family.</text>
</comment>
<dbReference type="Gene3D" id="6.10.250.940">
    <property type="match status" value="1"/>
</dbReference>
<dbReference type="Pfam" id="PF00450">
    <property type="entry name" value="Peptidase_S10"/>
    <property type="match status" value="2"/>
</dbReference>
<keyword evidence="2 6" id="KW-0121">Carboxypeptidase</keyword>
<dbReference type="PROSITE" id="PS00560">
    <property type="entry name" value="CARBOXYPEPT_SER_HIS"/>
    <property type="match status" value="1"/>
</dbReference>
<reference evidence="7" key="1">
    <citation type="journal article" date="2019" name="Curr. Biol.">
        <title>Genome Sequence of Striga asiatica Provides Insight into the Evolution of Plant Parasitism.</title>
        <authorList>
            <person name="Yoshida S."/>
            <person name="Kim S."/>
            <person name="Wafula E.K."/>
            <person name="Tanskanen J."/>
            <person name="Kim Y.M."/>
            <person name="Honaas L."/>
            <person name="Yang Z."/>
            <person name="Spallek T."/>
            <person name="Conn C.E."/>
            <person name="Ichihashi Y."/>
            <person name="Cheong K."/>
            <person name="Cui S."/>
            <person name="Der J.P."/>
            <person name="Gundlach H."/>
            <person name="Jiao Y."/>
            <person name="Hori C."/>
            <person name="Ishida J.K."/>
            <person name="Kasahara H."/>
            <person name="Kiba T."/>
            <person name="Kim M.S."/>
            <person name="Koo N."/>
            <person name="Laohavisit A."/>
            <person name="Lee Y.H."/>
            <person name="Lumba S."/>
            <person name="McCourt P."/>
            <person name="Mortimer J.C."/>
            <person name="Mutuku J.M."/>
            <person name="Nomura T."/>
            <person name="Sasaki-Sekimoto Y."/>
            <person name="Seto Y."/>
            <person name="Wang Y."/>
            <person name="Wakatake T."/>
            <person name="Sakakibara H."/>
            <person name="Demura T."/>
            <person name="Yamaguchi S."/>
            <person name="Yoneyama K."/>
            <person name="Manabe R.I."/>
            <person name="Nelson D.C."/>
            <person name="Schulman A.H."/>
            <person name="Timko M.P."/>
            <person name="dePamphilis C.W."/>
            <person name="Choi D."/>
            <person name="Shirasu K."/>
        </authorList>
    </citation>
    <scope>NUCLEOTIDE SEQUENCE [LARGE SCALE GENOMIC DNA]</scope>
    <source>
        <strain evidence="7">cv. UVA1</strain>
    </source>
</reference>
<accession>A0A5A7Q890</accession>
<dbReference type="Gene3D" id="3.40.50.12670">
    <property type="match status" value="1"/>
</dbReference>
<keyword evidence="5" id="KW-0325">Glycoprotein</keyword>
<evidence type="ECO:0000256" key="1">
    <source>
        <dbReference type="ARBA" id="ARBA00009431"/>
    </source>
</evidence>
<dbReference type="InterPro" id="IPR033124">
    <property type="entry name" value="Ser_caboxypep_his_AS"/>
</dbReference>
<dbReference type="Proteomes" id="UP000325081">
    <property type="component" value="Unassembled WGS sequence"/>
</dbReference>
<evidence type="ECO:0000313" key="6">
    <source>
        <dbReference type="EMBL" id="GER41420.1"/>
    </source>
</evidence>
<dbReference type="AlphaFoldDB" id="A0A5A7Q890"/>
<name>A0A5A7Q890_STRAF</name>
<dbReference type="OrthoDB" id="911031at2759"/>
<evidence type="ECO:0000256" key="4">
    <source>
        <dbReference type="ARBA" id="ARBA00022801"/>
    </source>
</evidence>
<dbReference type="GO" id="GO:0004185">
    <property type="term" value="F:serine-type carboxypeptidase activity"/>
    <property type="evidence" value="ECO:0007669"/>
    <property type="project" value="InterPro"/>
</dbReference>
<comment type="caution">
    <text evidence="6">The sequence shown here is derived from an EMBL/GenBank/DDBJ whole genome shotgun (WGS) entry which is preliminary data.</text>
</comment>
<protein>
    <submittedName>
        <fullName evidence="6">Serine carboxypeptidase-like protein</fullName>
    </submittedName>
</protein>
<organism evidence="6 7">
    <name type="scientific">Striga asiatica</name>
    <name type="common">Asiatic witchweed</name>
    <name type="synonym">Buchnera asiatica</name>
    <dbReference type="NCBI Taxonomy" id="4170"/>
    <lineage>
        <taxon>Eukaryota</taxon>
        <taxon>Viridiplantae</taxon>
        <taxon>Streptophyta</taxon>
        <taxon>Embryophyta</taxon>
        <taxon>Tracheophyta</taxon>
        <taxon>Spermatophyta</taxon>
        <taxon>Magnoliopsida</taxon>
        <taxon>eudicotyledons</taxon>
        <taxon>Gunneridae</taxon>
        <taxon>Pentapetalae</taxon>
        <taxon>asterids</taxon>
        <taxon>lamiids</taxon>
        <taxon>Lamiales</taxon>
        <taxon>Orobanchaceae</taxon>
        <taxon>Buchnereae</taxon>
        <taxon>Striga</taxon>
    </lineage>
</organism>
<dbReference type="InterPro" id="IPR029058">
    <property type="entry name" value="AB_hydrolase_fold"/>
</dbReference>
<dbReference type="SUPFAM" id="SSF53474">
    <property type="entry name" value="alpha/beta-Hydrolases"/>
    <property type="match status" value="1"/>
</dbReference>
<gene>
    <name evidence="6" type="ORF">STAS_18137</name>
</gene>
<dbReference type="GO" id="GO:0006508">
    <property type="term" value="P:proteolysis"/>
    <property type="evidence" value="ECO:0007669"/>
    <property type="project" value="UniProtKB-KW"/>
</dbReference>
<evidence type="ECO:0000313" key="7">
    <source>
        <dbReference type="Proteomes" id="UP000325081"/>
    </source>
</evidence>